<evidence type="ECO:0000313" key="2">
    <source>
        <dbReference type="EMBL" id="KAK3288742.1"/>
    </source>
</evidence>
<accession>A0AAE0H2F4</accession>
<dbReference type="Proteomes" id="UP001190700">
    <property type="component" value="Unassembled WGS sequence"/>
</dbReference>
<evidence type="ECO:0000256" key="1">
    <source>
        <dbReference type="SAM" id="MobiDB-lite"/>
    </source>
</evidence>
<protein>
    <submittedName>
        <fullName evidence="2">Uncharacterized protein</fullName>
    </submittedName>
</protein>
<dbReference type="InterPro" id="IPR014867">
    <property type="entry name" value="Spore_coat_CotH_CotH2/3/7"/>
</dbReference>
<organism evidence="2 3">
    <name type="scientific">Cymbomonas tetramitiformis</name>
    <dbReference type="NCBI Taxonomy" id="36881"/>
    <lineage>
        <taxon>Eukaryota</taxon>
        <taxon>Viridiplantae</taxon>
        <taxon>Chlorophyta</taxon>
        <taxon>Pyramimonadophyceae</taxon>
        <taxon>Pyramimonadales</taxon>
        <taxon>Pyramimonadaceae</taxon>
        <taxon>Cymbomonas</taxon>
    </lineage>
</organism>
<keyword evidence="3" id="KW-1185">Reference proteome</keyword>
<sequence length="231" mass="24755">MRGWRGSMRRMHVAAPHCCSVVGGAGEHHCARCSFHFAAHQASGSRVIICMCTLAPLLEGTPAAPLAIRPLTGWGGPAGGPLRDPPKRSIWFETKTSSGKDKDVALLGLPAESKWILTGSYYDRSLVRCALGYELMRRAGMYAPRTRFVELLVAHDASAPQYPLHYQGIYLLNEAVSRGAERVDVGASPPPPPPYPQLGVACNEPSRPPTVSSGGASWQRKSDGVVSGAVR</sequence>
<name>A0AAE0H2F4_9CHLO</name>
<dbReference type="AlphaFoldDB" id="A0AAE0H2F4"/>
<evidence type="ECO:0000313" key="3">
    <source>
        <dbReference type="Proteomes" id="UP001190700"/>
    </source>
</evidence>
<comment type="caution">
    <text evidence="2">The sequence shown here is derived from an EMBL/GenBank/DDBJ whole genome shotgun (WGS) entry which is preliminary data.</text>
</comment>
<gene>
    <name evidence="2" type="ORF">CYMTET_3796</name>
</gene>
<reference evidence="2 3" key="1">
    <citation type="journal article" date="2015" name="Genome Biol. Evol.">
        <title>Comparative Genomics of a Bacterivorous Green Alga Reveals Evolutionary Causalities and Consequences of Phago-Mixotrophic Mode of Nutrition.</title>
        <authorList>
            <person name="Burns J.A."/>
            <person name="Paasch A."/>
            <person name="Narechania A."/>
            <person name="Kim E."/>
        </authorList>
    </citation>
    <scope>NUCLEOTIDE SEQUENCE [LARGE SCALE GENOMIC DNA]</scope>
    <source>
        <strain evidence="2 3">PLY_AMNH</strain>
    </source>
</reference>
<dbReference type="Pfam" id="PF08757">
    <property type="entry name" value="CotH"/>
    <property type="match status" value="1"/>
</dbReference>
<dbReference type="EMBL" id="LGRX02000372">
    <property type="protein sequence ID" value="KAK3288742.1"/>
    <property type="molecule type" value="Genomic_DNA"/>
</dbReference>
<feature type="region of interest" description="Disordered" evidence="1">
    <location>
        <begin position="182"/>
        <end position="231"/>
    </location>
</feature>
<proteinExistence type="predicted"/>